<dbReference type="Proteomes" id="UP001238496">
    <property type="component" value="Unassembled WGS sequence"/>
</dbReference>
<accession>A0ABU0G5J6</accession>
<dbReference type="EMBL" id="JAUSUW010000004">
    <property type="protein sequence ID" value="MDQ0420616.1"/>
    <property type="molecule type" value="Genomic_DNA"/>
</dbReference>
<gene>
    <name evidence="1" type="ORF">J2045_001640</name>
</gene>
<sequence length="32" mass="3755">MRKRHTLLDDNTHPVPLGDHPRVMRLATCVFQ</sequence>
<protein>
    <submittedName>
        <fullName evidence="1">Uncharacterized protein</fullName>
    </submittedName>
</protein>
<organism evidence="1 2">
    <name type="scientific">Peteryoungia aggregata LMG 23059</name>
    <dbReference type="NCBI Taxonomy" id="1368425"/>
    <lineage>
        <taxon>Bacteria</taxon>
        <taxon>Pseudomonadati</taxon>
        <taxon>Pseudomonadota</taxon>
        <taxon>Alphaproteobacteria</taxon>
        <taxon>Hyphomicrobiales</taxon>
        <taxon>Rhizobiaceae</taxon>
        <taxon>Peteryoungia</taxon>
    </lineage>
</organism>
<evidence type="ECO:0000313" key="2">
    <source>
        <dbReference type="Proteomes" id="UP001238496"/>
    </source>
</evidence>
<reference evidence="1 2" key="1">
    <citation type="submission" date="2023-07" db="EMBL/GenBank/DDBJ databases">
        <title>Genomic Encyclopedia of Type Strains, Phase IV (KMG-IV): sequencing the most valuable type-strain genomes for metagenomic binning, comparative biology and taxonomic classification.</title>
        <authorList>
            <person name="Goeker M."/>
        </authorList>
    </citation>
    <scope>NUCLEOTIDE SEQUENCE [LARGE SCALE GENOMIC DNA]</scope>
    <source>
        <strain evidence="1 2">DSM 1111</strain>
    </source>
</reference>
<keyword evidence="2" id="KW-1185">Reference proteome</keyword>
<name>A0ABU0G5J6_9HYPH</name>
<proteinExistence type="predicted"/>
<evidence type="ECO:0000313" key="1">
    <source>
        <dbReference type="EMBL" id="MDQ0420616.1"/>
    </source>
</evidence>
<comment type="caution">
    <text evidence="1">The sequence shown here is derived from an EMBL/GenBank/DDBJ whole genome shotgun (WGS) entry which is preliminary data.</text>
</comment>